<proteinExistence type="predicted"/>
<keyword evidence="1" id="KW-1185">Reference proteome</keyword>
<evidence type="ECO:0000313" key="1">
    <source>
        <dbReference type="Proteomes" id="UP000887565"/>
    </source>
</evidence>
<sequence>MNNQETEAAIQTSKHRSTFFLNSLCTAFILQDDLTGVIPNLSVGRPGMPGGKSAVDVHNPSQYDSIWHMLNYLVDEIQNEDMLNVSRRKNYTLHQRSANNRILCIDSALIILQTWSFCLVVSEFLCAESDIRDKFLSNNI</sequence>
<organism evidence="1 2">
    <name type="scientific">Romanomermis culicivorax</name>
    <name type="common">Nematode worm</name>
    <dbReference type="NCBI Taxonomy" id="13658"/>
    <lineage>
        <taxon>Eukaryota</taxon>
        <taxon>Metazoa</taxon>
        <taxon>Ecdysozoa</taxon>
        <taxon>Nematoda</taxon>
        <taxon>Enoplea</taxon>
        <taxon>Dorylaimia</taxon>
        <taxon>Mermithida</taxon>
        <taxon>Mermithoidea</taxon>
        <taxon>Mermithidae</taxon>
        <taxon>Romanomermis</taxon>
    </lineage>
</organism>
<dbReference type="Proteomes" id="UP000887565">
    <property type="component" value="Unplaced"/>
</dbReference>
<name>A0A915L773_ROMCU</name>
<protein>
    <submittedName>
        <fullName evidence="2">Uncharacterized protein</fullName>
    </submittedName>
</protein>
<evidence type="ECO:0000313" key="2">
    <source>
        <dbReference type="WBParaSite" id="nRc.2.0.1.t46667-RA"/>
    </source>
</evidence>
<dbReference type="AlphaFoldDB" id="A0A915L773"/>
<accession>A0A915L773</accession>
<dbReference type="WBParaSite" id="nRc.2.0.1.t46667-RA">
    <property type="protein sequence ID" value="nRc.2.0.1.t46667-RA"/>
    <property type="gene ID" value="nRc.2.0.1.g46667"/>
</dbReference>
<reference evidence="2" key="1">
    <citation type="submission" date="2022-11" db="UniProtKB">
        <authorList>
            <consortium name="WormBaseParasite"/>
        </authorList>
    </citation>
    <scope>IDENTIFICATION</scope>
</reference>